<evidence type="ECO:0000313" key="23">
    <source>
        <dbReference type="EMBL" id="QIX00135.1"/>
    </source>
</evidence>
<evidence type="ECO:0000256" key="17">
    <source>
        <dbReference type="ARBA" id="ARBA00034808"/>
    </source>
</evidence>
<dbReference type="GO" id="GO:0006260">
    <property type="term" value="P:DNA replication"/>
    <property type="evidence" value="ECO:0007669"/>
    <property type="project" value="UniProtKB-KW"/>
</dbReference>
<dbReference type="InterPro" id="IPR036390">
    <property type="entry name" value="WH_DNA-bd_sf"/>
</dbReference>
<keyword evidence="4" id="KW-0235">DNA replication</keyword>
<feature type="domain" description="Helicase C-terminal" evidence="22">
    <location>
        <begin position="825"/>
        <end position="975"/>
    </location>
</feature>
<dbReference type="Pfam" id="PF00271">
    <property type="entry name" value="Helicase_C"/>
    <property type="match status" value="1"/>
</dbReference>
<keyword evidence="8" id="KW-0378">Hydrolase</keyword>
<dbReference type="GO" id="GO:0046872">
    <property type="term" value="F:metal ion binding"/>
    <property type="evidence" value="ECO:0007669"/>
    <property type="project" value="UniProtKB-KW"/>
</dbReference>
<keyword evidence="6" id="KW-0547">Nucleotide-binding</keyword>
<comment type="cofactor">
    <cofactor evidence="1">
        <name>Zn(2+)</name>
        <dbReference type="ChEBI" id="CHEBI:29105"/>
    </cofactor>
</comment>
<dbReference type="InterPro" id="IPR001650">
    <property type="entry name" value="Helicase_C-like"/>
</dbReference>
<dbReference type="InterPro" id="IPR004589">
    <property type="entry name" value="DNA_helicase_ATP-dep_RecQ"/>
</dbReference>
<dbReference type="PANTHER" id="PTHR13710:SF153">
    <property type="entry name" value="RECQ-LIKE DNA HELICASE BLM"/>
    <property type="match status" value="1"/>
</dbReference>
<dbReference type="CDD" id="cd17920">
    <property type="entry name" value="DEXHc_RecQ"/>
    <property type="match status" value="1"/>
</dbReference>
<evidence type="ECO:0000259" key="21">
    <source>
        <dbReference type="PROSITE" id="PS51192"/>
    </source>
</evidence>
<dbReference type="SMART" id="SM00490">
    <property type="entry name" value="HELICc"/>
    <property type="match status" value="1"/>
</dbReference>
<dbReference type="Proteomes" id="UP000503462">
    <property type="component" value="Chromosome 4"/>
</dbReference>
<feature type="region of interest" description="Disordered" evidence="19">
    <location>
        <begin position="1384"/>
        <end position="1468"/>
    </location>
</feature>
<evidence type="ECO:0000256" key="7">
    <source>
        <dbReference type="ARBA" id="ARBA00022763"/>
    </source>
</evidence>
<dbReference type="GO" id="GO:0009378">
    <property type="term" value="F:four-way junction helicase activity"/>
    <property type="evidence" value="ECO:0007669"/>
    <property type="project" value="TreeGrafter"/>
</dbReference>
<dbReference type="PROSITE" id="PS50967">
    <property type="entry name" value="HRDC"/>
    <property type="match status" value="1"/>
</dbReference>
<evidence type="ECO:0000256" key="15">
    <source>
        <dbReference type="ARBA" id="ARBA00023242"/>
    </source>
</evidence>
<dbReference type="PROSITE" id="PS51194">
    <property type="entry name" value="HELICASE_CTER"/>
    <property type="match status" value="1"/>
</dbReference>
<feature type="compositionally biased region" description="Gly residues" evidence="19">
    <location>
        <begin position="1416"/>
        <end position="1436"/>
    </location>
</feature>
<dbReference type="InterPro" id="IPR036388">
    <property type="entry name" value="WH-like_DNA-bd_sf"/>
</dbReference>
<evidence type="ECO:0000256" key="8">
    <source>
        <dbReference type="ARBA" id="ARBA00022801"/>
    </source>
</evidence>
<dbReference type="Gene3D" id="1.10.10.10">
    <property type="entry name" value="Winged helix-like DNA-binding domain superfamily/Winged helix DNA-binding domain"/>
    <property type="match status" value="1"/>
</dbReference>
<evidence type="ECO:0000256" key="14">
    <source>
        <dbReference type="ARBA" id="ARBA00023235"/>
    </source>
</evidence>
<feature type="compositionally biased region" description="Polar residues" evidence="19">
    <location>
        <begin position="103"/>
        <end position="121"/>
    </location>
</feature>
<keyword evidence="13" id="KW-0234">DNA repair</keyword>
<gene>
    <name evidence="23" type="ORF">AMS68_005652</name>
</gene>
<keyword evidence="12" id="KW-0238">DNA-binding</keyword>
<comment type="catalytic activity">
    <reaction evidence="16">
        <text>Couples ATP hydrolysis with the unwinding of duplex DNA by translocating in the 3'-5' direction.</text>
        <dbReference type="EC" id="5.6.2.4"/>
    </reaction>
</comment>
<dbReference type="GO" id="GO:0005634">
    <property type="term" value="C:nucleus"/>
    <property type="evidence" value="ECO:0007669"/>
    <property type="project" value="UniProtKB-SubCell"/>
</dbReference>
<dbReference type="Gene3D" id="1.10.150.80">
    <property type="entry name" value="HRDC domain"/>
    <property type="match status" value="1"/>
</dbReference>
<keyword evidence="14" id="KW-0413">Isomerase</keyword>
<dbReference type="GO" id="GO:0043138">
    <property type="term" value="F:3'-5' DNA helicase activity"/>
    <property type="evidence" value="ECO:0007669"/>
    <property type="project" value="UniProtKB-EC"/>
</dbReference>
<dbReference type="InterPro" id="IPR011545">
    <property type="entry name" value="DEAD/DEAH_box_helicase_dom"/>
</dbReference>
<dbReference type="FunFam" id="3.40.50.300:FF:000340">
    <property type="entry name" value="Bloom syndrome, RecQ helicase"/>
    <property type="match status" value="1"/>
</dbReference>
<dbReference type="SUPFAM" id="SSF52540">
    <property type="entry name" value="P-loop containing nucleoside triphosphate hydrolases"/>
    <property type="match status" value="1"/>
</dbReference>
<dbReference type="InterPro" id="IPR014001">
    <property type="entry name" value="Helicase_ATP-bd"/>
</dbReference>
<evidence type="ECO:0000256" key="10">
    <source>
        <dbReference type="ARBA" id="ARBA00022833"/>
    </source>
</evidence>
<dbReference type="Pfam" id="PF16124">
    <property type="entry name" value="RecQ_Zn_bind"/>
    <property type="match status" value="1"/>
</dbReference>
<dbReference type="GO" id="GO:0005524">
    <property type="term" value="F:ATP binding"/>
    <property type="evidence" value="ECO:0007669"/>
    <property type="project" value="UniProtKB-KW"/>
</dbReference>
<protein>
    <recommendedName>
        <fullName evidence="18">RecQ-like DNA helicase BLM</fullName>
        <ecNumber evidence="17">5.6.2.4</ecNumber>
    </recommendedName>
</protein>
<dbReference type="InterPro" id="IPR044876">
    <property type="entry name" value="HRDC_dom_sf"/>
</dbReference>
<dbReference type="InterPro" id="IPR032284">
    <property type="entry name" value="RecQ_Zn-bd"/>
</dbReference>
<feature type="compositionally biased region" description="Acidic residues" evidence="19">
    <location>
        <begin position="1331"/>
        <end position="1356"/>
    </location>
</feature>
<keyword evidence="5" id="KW-0479">Metal-binding</keyword>
<dbReference type="GO" id="GO:0005694">
    <property type="term" value="C:chromosome"/>
    <property type="evidence" value="ECO:0007669"/>
    <property type="project" value="TreeGrafter"/>
</dbReference>
<evidence type="ECO:0000259" key="20">
    <source>
        <dbReference type="PROSITE" id="PS50967"/>
    </source>
</evidence>
<dbReference type="OrthoDB" id="10261556at2759"/>
<dbReference type="InterPro" id="IPR002464">
    <property type="entry name" value="DNA/RNA_helicase_DEAH_CS"/>
</dbReference>
<comment type="similarity">
    <text evidence="3">Belongs to the helicase family. RecQ subfamily.</text>
</comment>
<dbReference type="SUPFAM" id="SSF46785">
    <property type="entry name" value="Winged helix' DNA-binding domain"/>
    <property type="match status" value="1"/>
</dbReference>
<evidence type="ECO:0000256" key="5">
    <source>
        <dbReference type="ARBA" id="ARBA00022723"/>
    </source>
</evidence>
<dbReference type="Pfam" id="PF00270">
    <property type="entry name" value="DEAD"/>
    <property type="match status" value="1"/>
</dbReference>
<feature type="region of interest" description="Disordered" evidence="19">
    <location>
        <begin position="91"/>
        <end position="121"/>
    </location>
</feature>
<keyword evidence="11" id="KW-0067">ATP-binding</keyword>
<dbReference type="SMART" id="SM00956">
    <property type="entry name" value="RQC"/>
    <property type="match status" value="1"/>
</dbReference>
<dbReference type="GO" id="GO:0003677">
    <property type="term" value="F:DNA binding"/>
    <property type="evidence" value="ECO:0007669"/>
    <property type="project" value="UniProtKB-KW"/>
</dbReference>
<dbReference type="Pfam" id="PF00570">
    <property type="entry name" value="HRDC"/>
    <property type="match status" value="1"/>
</dbReference>
<dbReference type="PANTHER" id="PTHR13710">
    <property type="entry name" value="DNA HELICASE RECQ FAMILY MEMBER"/>
    <property type="match status" value="1"/>
</dbReference>
<feature type="domain" description="HRDC" evidence="20">
    <location>
        <begin position="1226"/>
        <end position="1309"/>
    </location>
</feature>
<evidence type="ECO:0000256" key="2">
    <source>
        <dbReference type="ARBA" id="ARBA00004123"/>
    </source>
</evidence>
<evidence type="ECO:0000256" key="11">
    <source>
        <dbReference type="ARBA" id="ARBA00022840"/>
    </source>
</evidence>
<dbReference type="Gene3D" id="3.40.50.300">
    <property type="entry name" value="P-loop containing nucleotide triphosphate hydrolases"/>
    <property type="match status" value="2"/>
</dbReference>
<comment type="subcellular location">
    <subcellularLocation>
        <location evidence="2">Nucleus</location>
    </subcellularLocation>
</comment>
<keyword evidence="24" id="KW-1185">Reference proteome</keyword>
<keyword evidence="7" id="KW-0227">DNA damage</keyword>
<evidence type="ECO:0000259" key="22">
    <source>
        <dbReference type="PROSITE" id="PS51194"/>
    </source>
</evidence>
<evidence type="ECO:0000256" key="12">
    <source>
        <dbReference type="ARBA" id="ARBA00023125"/>
    </source>
</evidence>
<dbReference type="SUPFAM" id="SSF47819">
    <property type="entry name" value="HRDC-like"/>
    <property type="match status" value="1"/>
</dbReference>
<dbReference type="NCBIfam" id="TIGR00614">
    <property type="entry name" value="recQ_fam"/>
    <property type="match status" value="1"/>
</dbReference>
<dbReference type="GO" id="GO:0000724">
    <property type="term" value="P:double-strand break repair via homologous recombination"/>
    <property type="evidence" value="ECO:0007669"/>
    <property type="project" value="TreeGrafter"/>
</dbReference>
<name>A0A6H0XZP2_9PEZI</name>
<feature type="region of interest" description="Disordered" evidence="19">
    <location>
        <begin position="1121"/>
        <end position="1167"/>
    </location>
</feature>
<feature type="compositionally biased region" description="Polar residues" evidence="19">
    <location>
        <begin position="1457"/>
        <end position="1468"/>
    </location>
</feature>
<feature type="region of interest" description="Disordered" evidence="19">
    <location>
        <begin position="141"/>
        <end position="163"/>
    </location>
</feature>
<evidence type="ECO:0000256" key="9">
    <source>
        <dbReference type="ARBA" id="ARBA00022806"/>
    </source>
</evidence>
<keyword evidence="9" id="KW-0347">Helicase</keyword>
<evidence type="ECO:0000313" key="24">
    <source>
        <dbReference type="Proteomes" id="UP000503462"/>
    </source>
</evidence>
<keyword evidence="15" id="KW-0539">Nucleus</keyword>
<evidence type="ECO:0000256" key="1">
    <source>
        <dbReference type="ARBA" id="ARBA00001947"/>
    </source>
</evidence>
<proteinExistence type="inferred from homology"/>
<accession>A0A6H0XZP2</accession>
<evidence type="ECO:0000256" key="18">
    <source>
        <dbReference type="ARBA" id="ARBA00073450"/>
    </source>
</evidence>
<dbReference type="Pfam" id="PF09382">
    <property type="entry name" value="RQC"/>
    <property type="match status" value="1"/>
</dbReference>
<dbReference type="PROSITE" id="PS00690">
    <property type="entry name" value="DEAH_ATP_HELICASE"/>
    <property type="match status" value="1"/>
</dbReference>
<evidence type="ECO:0000256" key="19">
    <source>
        <dbReference type="SAM" id="MobiDB-lite"/>
    </source>
</evidence>
<dbReference type="GO" id="GO:0005737">
    <property type="term" value="C:cytoplasm"/>
    <property type="evidence" value="ECO:0007669"/>
    <property type="project" value="TreeGrafter"/>
</dbReference>
<dbReference type="EC" id="5.6.2.4" evidence="17"/>
<dbReference type="PROSITE" id="PS51192">
    <property type="entry name" value="HELICASE_ATP_BIND_1"/>
    <property type="match status" value="1"/>
</dbReference>
<dbReference type="CDD" id="cd18794">
    <property type="entry name" value="SF2_C_RecQ"/>
    <property type="match status" value="1"/>
</dbReference>
<organism evidence="23 24">
    <name type="scientific">Peltaster fructicola</name>
    <dbReference type="NCBI Taxonomy" id="286661"/>
    <lineage>
        <taxon>Eukaryota</taxon>
        <taxon>Fungi</taxon>
        <taxon>Dikarya</taxon>
        <taxon>Ascomycota</taxon>
        <taxon>Pezizomycotina</taxon>
        <taxon>Dothideomycetes</taxon>
        <taxon>Dothideomycetes incertae sedis</taxon>
        <taxon>Peltaster</taxon>
    </lineage>
</organism>
<feature type="region of interest" description="Disordered" evidence="19">
    <location>
        <begin position="1315"/>
        <end position="1356"/>
    </location>
</feature>
<sequence length="1468" mass="163952">MTRNNLAEHLRWLLQTRPSEAIPTLEFTHENNSLQSRSTNETILTNLGVEEELFGDGIDDHDLLDDQYAPTAPPDMQRRRDIVQIHATSPNVTGRSTERQRATMKNSRAMTPSSMTVPQTSDLGDDIEILDMTEGLHCMLSPDKLDSKLPKQTVPRKRKSDDFDITDHSIRTCADQGSKARRSKTPATDKVNVTTEHDIPDVPPPPYSTVPPKQMVTRDDAHRDPVATNNRLDRFQDDELFDFSNKRLHERKTTTTKPLTTSSKDCVDVSHNLSQKKSLPSSSIKTTISEDVKLLRQFSDLPQASIQQISDGLAVRLDAMIDEIAHLHDEGDEEDQVNLRESELRDLTHLQDAITALQKSGTKMKWLITKRDEQFANLRAAIRQLDTGATEQAKAANQAAKAELESFEKECLKHIEVARDEIERAVEQAQLGPLASKHVAIEASQVPQRHITHVAFEEGSSARIAQTQAVTRPVSSTPTGFAHPSVSRSDVALHFDIQSASTRQDQAGARASTTMPTPNTSFHGFDVDDDFPMDDDDFCELDADVAEVDKFNKPAAPQRSALRETSINVIAGSSSKGKSAKGDDSQVASLFNHPWSGDVKRTLKEQFKLQGFRQGQLEAINATLSGHDAFVLMPTGGGKSLCYQLPSQIKSGKTQGITIIISPLLSLMEDQVQHLRKLRIQAFLLNGDTSQSERRHIFDTLARPDAATFIHILYITPEMLSKSQAMINSMDRLYSNKRFARLVIDEAHCVSQWGHDFRPDYKLIGEVRRKYPSVPVMALTATATENVKVDTIHNLGMDGCKIFTRSFNRPNLYYEVRKKGKSKDVLADIATLIKEKHNKQTGIVYCLSRRNCEETAEALRKTHKIMATHYHAGMKPAEKSEVQQGWQAGRWHVIVATIAFGMGIDKSNVRYVIHHSLPKSLEGYYQETGRAGRDGGQSSCYLYFSFSDVSKLRRMIIDNEDGSREQKDRQLAMLSQMVQYCDNKADCRRVQVLRYFSEAFQKHECKHGCDVCCSDASFTMQDVTKLARQACDIVKSFDGEQVTLLKCVDVFRGTNKKNTWSDSEAAGAGKDLDRGEAERLFYALIADGALMEYQFMNKAKFPVQYIKSAPGARQVSRLELAMRSSPDGKSKNAVKPRRAARDARELPLSTNVSSPIQAVSSRRKKPVPLRSDCNLDRYKFDDFMIPDDEDDEDYEDDSDAFESVATHIKPPRVGPITTDGVLDDLDPLHQALVEDFVGRAGQKVREIMSRDRLRGALFPDSILRQMAMRFSETLPEMKKIPGIVPEQVDHYGPQFCKLIKQCRQSFEEMRGEIRADAGTASNPNGNVIDLCTDDEDNLDDDDEDEEDEYGDFDGLDVDEEELFSGTARPISAEVAAFNDRFAESQSAANRIKPATESKGKSGWKTKRREYRAVSGGSKGEGSYRGRGGRASGGRPGGVSKKSTSRRPKDGAGRAKTSFKSSFISAMPT</sequence>
<dbReference type="InterPro" id="IPR002121">
    <property type="entry name" value="HRDC_dom"/>
</dbReference>
<feature type="domain" description="Helicase ATP-binding" evidence="21">
    <location>
        <begin position="620"/>
        <end position="801"/>
    </location>
</feature>
<evidence type="ECO:0000256" key="6">
    <source>
        <dbReference type="ARBA" id="ARBA00022741"/>
    </source>
</evidence>
<dbReference type="GO" id="GO:0016787">
    <property type="term" value="F:hydrolase activity"/>
    <property type="evidence" value="ECO:0007669"/>
    <property type="project" value="UniProtKB-KW"/>
</dbReference>
<evidence type="ECO:0000256" key="16">
    <source>
        <dbReference type="ARBA" id="ARBA00034617"/>
    </source>
</evidence>
<evidence type="ECO:0000256" key="4">
    <source>
        <dbReference type="ARBA" id="ARBA00022705"/>
    </source>
</evidence>
<dbReference type="FunFam" id="3.40.50.300:FF:000537">
    <property type="entry name" value="Bloom syndrome RecQ-like helicase"/>
    <property type="match status" value="1"/>
</dbReference>
<reference evidence="23 24" key="1">
    <citation type="journal article" date="2016" name="Sci. Rep.">
        <title>Peltaster fructicola genome reveals evolution from an invasive phytopathogen to an ectophytic parasite.</title>
        <authorList>
            <person name="Xu C."/>
            <person name="Chen H."/>
            <person name="Gleason M.L."/>
            <person name="Xu J.R."/>
            <person name="Liu H."/>
            <person name="Zhang R."/>
            <person name="Sun G."/>
        </authorList>
    </citation>
    <scope>NUCLEOTIDE SEQUENCE [LARGE SCALE GENOMIC DNA]</scope>
    <source>
        <strain evidence="23 24">LNHT1506</strain>
    </source>
</reference>
<dbReference type="InterPro" id="IPR018982">
    <property type="entry name" value="RQC_domain"/>
</dbReference>
<dbReference type="SMART" id="SM00487">
    <property type="entry name" value="DEXDc"/>
    <property type="match status" value="1"/>
</dbReference>
<keyword evidence="10" id="KW-0862">Zinc</keyword>
<feature type="compositionally biased region" description="Polar residues" evidence="19">
    <location>
        <begin position="1148"/>
        <end position="1160"/>
    </location>
</feature>
<dbReference type="InterPro" id="IPR010997">
    <property type="entry name" value="HRDC-like_sf"/>
</dbReference>
<feature type="region of interest" description="Disordered" evidence="19">
    <location>
        <begin position="195"/>
        <end position="218"/>
    </location>
</feature>
<dbReference type="InterPro" id="IPR027417">
    <property type="entry name" value="P-loop_NTPase"/>
</dbReference>
<evidence type="ECO:0000256" key="3">
    <source>
        <dbReference type="ARBA" id="ARBA00005446"/>
    </source>
</evidence>
<evidence type="ECO:0000256" key="13">
    <source>
        <dbReference type="ARBA" id="ARBA00023204"/>
    </source>
</evidence>
<dbReference type="EMBL" id="CP051142">
    <property type="protein sequence ID" value="QIX00135.1"/>
    <property type="molecule type" value="Genomic_DNA"/>
</dbReference>